<gene>
    <name evidence="6" type="ORF">HK57_00203</name>
</gene>
<dbReference type="PANTHER" id="PTHR44942">
    <property type="entry name" value="METHYLTRANSF_11 DOMAIN-CONTAINING PROTEIN"/>
    <property type="match status" value="1"/>
</dbReference>
<keyword evidence="3" id="KW-0808">Transferase</keyword>
<dbReference type="InterPro" id="IPR029063">
    <property type="entry name" value="SAM-dependent_MTases_sf"/>
</dbReference>
<evidence type="ECO:0000256" key="1">
    <source>
        <dbReference type="ARBA" id="ARBA00008361"/>
    </source>
</evidence>
<organism evidence="6 7">
    <name type="scientific">Aspergillus ustus</name>
    <dbReference type="NCBI Taxonomy" id="40382"/>
    <lineage>
        <taxon>Eukaryota</taxon>
        <taxon>Fungi</taxon>
        <taxon>Dikarya</taxon>
        <taxon>Ascomycota</taxon>
        <taxon>Pezizomycotina</taxon>
        <taxon>Eurotiomycetes</taxon>
        <taxon>Eurotiomycetidae</taxon>
        <taxon>Eurotiales</taxon>
        <taxon>Aspergillaceae</taxon>
        <taxon>Aspergillus</taxon>
        <taxon>Aspergillus subgen. Nidulantes</taxon>
    </lineage>
</organism>
<comment type="similarity">
    <text evidence="1">Belongs to the methyltransferase superfamily.</text>
</comment>
<evidence type="ECO:0000313" key="7">
    <source>
        <dbReference type="Proteomes" id="UP000053475"/>
    </source>
</evidence>
<dbReference type="Gene3D" id="3.40.50.150">
    <property type="entry name" value="Vaccinia Virus protein VP39"/>
    <property type="match status" value="1"/>
</dbReference>
<accession>A0A0C1EF97</accession>
<dbReference type="Pfam" id="PF08241">
    <property type="entry name" value="Methyltransf_11"/>
    <property type="match status" value="1"/>
</dbReference>
<dbReference type="GO" id="GO:0008757">
    <property type="term" value="F:S-adenosylmethionine-dependent methyltransferase activity"/>
    <property type="evidence" value="ECO:0007669"/>
    <property type="project" value="InterPro"/>
</dbReference>
<dbReference type="AlphaFoldDB" id="A0A0C1EF97"/>
<dbReference type="Proteomes" id="UP000053475">
    <property type="component" value="Unassembled WGS sequence"/>
</dbReference>
<dbReference type="InterPro" id="IPR051052">
    <property type="entry name" value="Diverse_substrate_MTase"/>
</dbReference>
<evidence type="ECO:0000256" key="3">
    <source>
        <dbReference type="ARBA" id="ARBA00022679"/>
    </source>
</evidence>
<proteinExistence type="inferred from homology"/>
<evidence type="ECO:0000256" key="4">
    <source>
        <dbReference type="ARBA" id="ARBA00022691"/>
    </source>
</evidence>
<name>A0A0C1EF97_ASPUT</name>
<dbReference type="EMBL" id="JOMC01000243">
    <property type="protein sequence ID" value="KIA75324.1"/>
    <property type="molecule type" value="Genomic_DNA"/>
</dbReference>
<feature type="domain" description="Methyltransferase type 11" evidence="5">
    <location>
        <begin position="64"/>
        <end position="157"/>
    </location>
</feature>
<comment type="caution">
    <text evidence="6">The sequence shown here is derived from an EMBL/GenBank/DDBJ whole genome shotgun (WGS) entry which is preliminary data.</text>
</comment>
<reference evidence="6 7" key="1">
    <citation type="submission" date="2014-11" db="EMBL/GenBank/DDBJ databases">
        <title>Genomics derived discovery of secondary metabolites biosynthetic gene clusters in Aspergillus ustus.</title>
        <authorList>
            <person name="Pi B."/>
            <person name="Dai F."/>
            <person name="Song X."/>
            <person name="Zhu C."/>
            <person name="Li H."/>
            <person name="Yu D."/>
        </authorList>
    </citation>
    <scope>NUCLEOTIDE SEQUENCE [LARGE SCALE GENOMIC DNA]</scope>
    <source>
        <strain evidence="6 7">3.3904</strain>
    </source>
</reference>
<dbReference type="SUPFAM" id="SSF53335">
    <property type="entry name" value="S-adenosyl-L-methionine-dependent methyltransferases"/>
    <property type="match status" value="1"/>
</dbReference>
<sequence length="326" mass="36523">MATSTFTSTSSIGTGTSTDKIFAQDNKFWEIYSRGRPSVPPAFWSRIFTYHASKTNTTFNTVHDIGAGNGPYAQNLRSRFANVIVSDIVAENVALARERLSGQTGFTFRIAPLESRNGITPESIDMVFAANVMHFAEPQAFAMETIASQIKCGGTFAAAMFGPARFVDRDADIQNLWERISAQGGRELLDSTDNMEKGKKEQLLKVMARTEGRYNVAPLDKRLWKDEVRIYLNMKQGGILGMLPPEIEFEREPDYRAGDRSVEEGMEGWTFRANLEGLKEHFGSFPFVSQFPEAFVRLYEELEGFMSGGRVVEGYFPVVIILATRK</sequence>
<keyword evidence="4" id="KW-0949">S-adenosyl-L-methionine</keyword>
<evidence type="ECO:0000313" key="6">
    <source>
        <dbReference type="EMBL" id="KIA75324.1"/>
    </source>
</evidence>
<protein>
    <recommendedName>
        <fullName evidence="5">Methyltransferase type 11 domain-containing protein</fullName>
    </recommendedName>
</protein>
<dbReference type="PANTHER" id="PTHR44942:SF4">
    <property type="entry name" value="METHYLTRANSFERASE TYPE 11 DOMAIN-CONTAINING PROTEIN"/>
    <property type="match status" value="1"/>
</dbReference>
<keyword evidence="2" id="KW-0489">Methyltransferase</keyword>
<dbReference type="InterPro" id="IPR013216">
    <property type="entry name" value="Methyltransf_11"/>
</dbReference>
<evidence type="ECO:0000259" key="5">
    <source>
        <dbReference type="Pfam" id="PF08241"/>
    </source>
</evidence>
<evidence type="ECO:0000256" key="2">
    <source>
        <dbReference type="ARBA" id="ARBA00022603"/>
    </source>
</evidence>
<keyword evidence="7" id="KW-1185">Reference proteome</keyword>
<dbReference type="GO" id="GO:0032259">
    <property type="term" value="P:methylation"/>
    <property type="evidence" value="ECO:0007669"/>
    <property type="project" value="UniProtKB-KW"/>
</dbReference>